<evidence type="ECO:0000256" key="7">
    <source>
        <dbReference type="ARBA" id="ARBA00048117"/>
    </source>
</evidence>
<keyword evidence="6 8" id="KW-0012">Acyltransferase</keyword>
<dbReference type="EC" id="2.3.1.234" evidence="8"/>
<comment type="cofactor">
    <cofactor evidence="8">
        <name>Fe(2+)</name>
        <dbReference type="ChEBI" id="CHEBI:29033"/>
    </cofactor>
    <text evidence="8">Binds 1 Fe(2+) ion per subunit.</text>
</comment>
<keyword evidence="5 8" id="KW-0408">Iron</keyword>
<keyword evidence="1 8" id="KW-0963">Cytoplasm</keyword>
<dbReference type="InterPro" id="IPR000905">
    <property type="entry name" value="Gcp-like_dom"/>
</dbReference>
<evidence type="ECO:0000259" key="9">
    <source>
        <dbReference type="Pfam" id="PF00814"/>
    </source>
</evidence>
<dbReference type="Pfam" id="PF00814">
    <property type="entry name" value="TsaD"/>
    <property type="match status" value="1"/>
</dbReference>
<accession>E1Y915</accession>
<evidence type="ECO:0000256" key="8">
    <source>
        <dbReference type="HAMAP-Rule" id="MF_01445"/>
    </source>
</evidence>
<name>E1Y915_9BACT</name>
<dbReference type="AlphaFoldDB" id="E1Y915"/>
<feature type="binding site" evidence="8">
    <location>
        <position position="180"/>
    </location>
    <ligand>
        <name>substrate</name>
    </ligand>
</feature>
<dbReference type="CDD" id="cd24133">
    <property type="entry name" value="ASKHA_NBD_TsaD_bac"/>
    <property type="match status" value="1"/>
</dbReference>
<reference evidence="10" key="1">
    <citation type="journal article" date="2011" name="Environ. Microbiol.">
        <title>Genomic insights into the metabolic potential of the polycyclic aromatic hydrocarbon degrading sulfate-reducing Deltaproteobacterium N47.</title>
        <authorList>
            <person name="Bergmann F."/>
            <person name="Selesi D."/>
            <person name="Weinmaier T."/>
            <person name="Tischler P."/>
            <person name="Rattei T."/>
            <person name="Meckenstock R.U."/>
        </authorList>
    </citation>
    <scope>NUCLEOTIDE SEQUENCE</scope>
</reference>
<comment type="caution">
    <text evidence="8">Lacks conserved residue(s) required for the propagation of feature annotation.</text>
</comment>
<dbReference type="SUPFAM" id="SSF53067">
    <property type="entry name" value="Actin-like ATPase domain"/>
    <property type="match status" value="2"/>
</dbReference>
<dbReference type="GO" id="GO:0061711">
    <property type="term" value="F:tRNA N(6)-L-threonylcarbamoyladenine synthase activity"/>
    <property type="evidence" value="ECO:0007669"/>
    <property type="project" value="UniProtKB-EC"/>
</dbReference>
<evidence type="ECO:0000256" key="2">
    <source>
        <dbReference type="ARBA" id="ARBA00022679"/>
    </source>
</evidence>
<dbReference type="InterPro" id="IPR043129">
    <property type="entry name" value="ATPase_NBD"/>
</dbReference>
<dbReference type="Gene3D" id="3.30.420.40">
    <property type="match status" value="2"/>
</dbReference>
<dbReference type="GO" id="GO:0005506">
    <property type="term" value="F:iron ion binding"/>
    <property type="evidence" value="ECO:0007669"/>
    <property type="project" value="UniProtKB-UniRule"/>
</dbReference>
<feature type="binding site" evidence="8">
    <location>
        <position position="167"/>
    </location>
    <ligand>
        <name>substrate</name>
    </ligand>
</feature>
<dbReference type="PANTHER" id="PTHR11735">
    <property type="entry name" value="TRNA N6-ADENOSINE THREONYLCARBAMOYLTRANSFERASE"/>
    <property type="match status" value="1"/>
</dbReference>
<feature type="binding site" evidence="8">
    <location>
        <position position="301"/>
    </location>
    <ligand>
        <name>Fe cation</name>
        <dbReference type="ChEBI" id="CHEBI:24875"/>
    </ligand>
</feature>
<dbReference type="InterPro" id="IPR017861">
    <property type="entry name" value="KAE1/TsaD"/>
</dbReference>
<feature type="domain" description="Gcp-like" evidence="9">
    <location>
        <begin position="23"/>
        <end position="307"/>
    </location>
</feature>
<feature type="binding site" evidence="8">
    <location>
        <position position="111"/>
    </location>
    <ligand>
        <name>Fe cation</name>
        <dbReference type="ChEBI" id="CHEBI:24875"/>
    </ligand>
</feature>
<dbReference type="InterPro" id="IPR022450">
    <property type="entry name" value="TsaD"/>
</dbReference>
<keyword evidence="3 8" id="KW-0819">tRNA processing</keyword>
<dbReference type="EMBL" id="FR695864">
    <property type="protein sequence ID" value="CBX27059.1"/>
    <property type="molecule type" value="Genomic_DNA"/>
</dbReference>
<keyword evidence="4 8" id="KW-0479">Metal-binding</keyword>
<dbReference type="NCBIfam" id="TIGR00329">
    <property type="entry name" value="gcp_kae1"/>
    <property type="match status" value="1"/>
</dbReference>
<dbReference type="FunFam" id="3.30.420.40:FF:000012">
    <property type="entry name" value="tRNA N6-adenosine threonylcarbamoyltransferase"/>
    <property type="match status" value="1"/>
</dbReference>
<dbReference type="GO" id="GO:0002949">
    <property type="term" value="P:tRNA threonylcarbamoyladenosine modification"/>
    <property type="evidence" value="ECO:0007669"/>
    <property type="project" value="UniProtKB-UniRule"/>
</dbReference>
<feature type="binding site" evidence="8">
    <location>
        <position position="115"/>
    </location>
    <ligand>
        <name>Fe cation</name>
        <dbReference type="ChEBI" id="CHEBI:24875"/>
    </ligand>
</feature>
<dbReference type="HAMAP" id="MF_01445">
    <property type="entry name" value="TsaD"/>
    <property type="match status" value="1"/>
</dbReference>
<comment type="subcellular location">
    <subcellularLocation>
        <location evidence="8">Cytoplasm</location>
    </subcellularLocation>
</comment>
<protein>
    <recommendedName>
        <fullName evidence="8">tRNA N6-adenosine threonylcarbamoyltransferase</fullName>
        <ecNumber evidence="8">2.3.1.234</ecNumber>
    </recommendedName>
    <alternativeName>
        <fullName evidence="8">N6-L-threonylcarbamoyladenine synthase</fullName>
        <shortName evidence="8">t(6)A synthase</shortName>
    </alternativeName>
    <alternativeName>
        <fullName evidence="8">t(6)A37 threonylcarbamoyladenosine biosynthesis protein TsaD</fullName>
    </alternativeName>
    <alternativeName>
        <fullName evidence="8">tRNA threonylcarbamoyladenosine biosynthesis protein TsaD</fullName>
    </alternativeName>
</protein>
<gene>
    <name evidence="8" type="primary">tsaD</name>
    <name evidence="10" type="ORF">N47_A10880</name>
</gene>
<evidence type="ECO:0000256" key="3">
    <source>
        <dbReference type="ARBA" id="ARBA00022694"/>
    </source>
</evidence>
<comment type="similarity">
    <text evidence="8">Belongs to the KAE1 / TsaD family.</text>
</comment>
<sequence length="331" mass="35139">MIILGIETSCDETAASVVSDGSKILSSVVSSQAEIHSPYGGVVPELASRKHMEAIVPVVRKAISSAGIETKQIEAIAVTQGPGLIGSLLVGFSFAKAYAFALNIPWTGVNHLQGHIHSVFLEPDPPPFPFISLLVSGGHTGIYYVSSHTGMELMGQTRDDAAGEAFDKVSKMLGLGYPGGSIIGKLAEKGDPTKINFPRAYIDKSGFDFSFSGLKTSVSRFIQTNYNRYKEIIPDIAAGFQESVVDVLSYKLLYAASLKKCEHISIVGGVAANGRLREKAEKDACASGFKLHVPSVALCGDNAAMIASVGYHSIINGGIQDLDQDVFSRVI</sequence>
<evidence type="ECO:0000256" key="4">
    <source>
        <dbReference type="ARBA" id="ARBA00022723"/>
    </source>
</evidence>
<feature type="binding site" evidence="8">
    <location>
        <begin position="134"/>
        <end position="138"/>
    </location>
    <ligand>
        <name>substrate</name>
    </ligand>
</feature>
<dbReference type="PRINTS" id="PR00789">
    <property type="entry name" value="OSIALOPTASE"/>
</dbReference>
<dbReference type="FunFam" id="3.30.420.40:FF:000040">
    <property type="entry name" value="tRNA N6-adenosine threonylcarbamoyltransferase"/>
    <property type="match status" value="1"/>
</dbReference>
<comment type="catalytic activity">
    <reaction evidence="7 8">
        <text>L-threonylcarbamoyladenylate + adenosine(37) in tRNA = N(6)-L-threonylcarbamoyladenosine(37) in tRNA + AMP + H(+)</text>
        <dbReference type="Rhea" id="RHEA:37059"/>
        <dbReference type="Rhea" id="RHEA-COMP:10162"/>
        <dbReference type="Rhea" id="RHEA-COMP:10163"/>
        <dbReference type="ChEBI" id="CHEBI:15378"/>
        <dbReference type="ChEBI" id="CHEBI:73682"/>
        <dbReference type="ChEBI" id="CHEBI:74411"/>
        <dbReference type="ChEBI" id="CHEBI:74418"/>
        <dbReference type="ChEBI" id="CHEBI:456215"/>
        <dbReference type="EC" id="2.3.1.234"/>
    </reaction>
</comment>
<organism evidence="10">
    <name type="scientific">uncultured Desulfobacterium sp</name>
    <dbReference type="NCBI Taxonomy" id="201089"/>
    <lineage>
        <taxon>Bacteria</taxon>
        <taxon>Pseudomonadati</taxon>
        <taxon>Thermodesulfobacteriota</taxon>
        <taxon>Desulfobacteria</taxon>
        <taxon>Desulfobacterales</taxon>
        <taxon>Desulfobacteriaceae</taxon>
        <taxon>Desulfobacterium</taxon>
        <taxon>environmental samples</taxon>
    </lineage>
</organism>
<evidence type="ECO:0000256" key="6">
    <source>
        <dbReference type="ARBA" id="ARBA00023315"/>
    </source>
</evidence>
<evidence type="ECO:0000313" key="10">
    <source>
        <dbReference type="EMBL" id="CBX27059.1"/>
    </source>
</evidence>
<proteinExistence type="inferred from homology"/>
<evidence type="ECO:0000256" key="1">
    <source>
        <dbReference type="ARBA" id="ARBA00022490"/>
    </source>
</evidence>
<comment type="function">
    <text evidence="8">Required for the formation of a threonylcarbamoyl group on adenosine at position 37 (t(6)A37) in tRNAs that read codons beginning with adenine. Is involved in the transfer of the threonylcarbamoyl moiety of threonylcarbamoyl-AMP (TC-AMP) to the N6 group of A37, together with TsaE and TsaB. TsaD likely plays a direct catalytic role in this reaction.</text>
</comment>
<dbReference type="GO" id="GO:0005737">
    <property type="term" value="C:cytoplasm"/>
    <property type="evidence" value="ECO:0007669"/>
    <property type="project" value="UniProtKB-SubCell"/>
</dbReference>
<dbReference type="PANTHER" id="PTHR11735:SF6">
    <property type="entry name" value="TRNA N6-ADENOSINE THREONYLCARBAMOYLTRANSFERASE, MITOCHONDRIAL"/>
    <property type="match status" value="1"/>
</dbReference>
<evidence type="ECO:0000256" key="5">
    <source>
        <dbReference type="ARBA" id="ARBA00023004"/>
    </source>
</evidence>
<dbReference type="NCBIfam" id="TIGR03723">
    <property type="entry name" value="T6A_TsaD_YgjD"/>
    <property type="match status" value="1"/>
</dbReference>
<keyword evidence="2 8" id="KW-0808">Transferase</keyword>
<feature type="binding site" evidence="8">
    <location>
        <position position="273"/>
    </location>
    <ligand>
        <name>substrate</name>
    </ligand>
</feature>